<feature type="transmembrane region" description="Helical" evidence="9">
    <location>
        <begin position="600"/>
        <end position="620"/>
    </location>
</feature>
<evidence type="ECO:0000256" key="4">
    <source>
        <dbReference type="ARBA" id="ARBA00022842"/>
    </source>
</evidence>
<dbReference type="Proteomes" id="UP000266568">
    <property type="component" value="Unassembled WGS sequence"/>
</dbReference>
<keyword evidence="2 9" id="KW-0813">Transport</keyword>
<feature type="transmembrane region" description="Helical" evidence="9">
    <location>
        <begin position="54"/>
        <end position="74"/>
    </location>
</feature>
<dbReference type="GO" id="GO:0004427">
    <property type="term" value="F:inorganic diphosphate phosphatase activity"/>
    <property type="evidence" value="ECO:0007669"/>
    <property type="project" value="UniProtKB-UniRule"/>
</dbReference>
<organism evidence="10 11">
    <name type="scientific">Hephaestia caeni</name>
    <dbReference type="NCBI Taxonomy" id="645617"/>
    <lineage>
        <taxon>Bacteria</taxon>
        <taxon>Pseudomonadati</taxon>
        <taxon>Pseudomonadota</taxon>
        <taxon>Alphaproteobacteria</taxon>
        <taxon>Sphingomonadales</taxon>
        <taxon>Sphingomonadaceae</taxon>
        <taxon>Hephaestia</taxon>
    </lineage>
</organism>
<keyword evidence="8 9" id="KW-0472">Membrane</keyword>
<dbReference type="AlphaFoldDB" id="A0A397NMM1"/>
<dbReference type="GO" id="GO:0000287">
    <property type="term" value="F:magnesium ion binding"/>
    <property type="evidence" value="ECO:0007669"/>
    <property type="project" value="UniProtKB-UniRule"/>
</dbReference>
<feature type="transmembrane region" description="Helical" evidence="9">
    <location>
        <begin position="531"/>
        <end position="549"/>
    </location>
</feature>
<feature type="transmembrane region" description="Helical" evidence="9">
    <location>
        <begin position="493"/>
        <end position="511"/>
    </location>
</feature>
<comment type="function">
    <text evidence="9">Proton pump that utilizes the energy of pyrophosphate hydrolysis as the driving force for proton movement across the membrane. Generates a proton motive force.</text>
</comment>
<comment type="catalytic activity">
    <reaction evidence="9">
        <text>diphosphate + H2O + H(+)(in) = 2 phosphate + 2 H(+)(out)</text>
        <dbReference type="Rhea" id="RHEA:13973"/>
        <dbReference type="ChEBI" id="CHEBI:15377"/>
        <dbReference type="ChEBI" id="CHEBI:15378"/>
        <dbReference type="ChEBI" id="CHEBI:33019"/>
        <dbReference type="ChEBI" id="CHEBI:43474"/>
        <dbReference type="EC" id="7.1.3.1"/>
    </reaction>
</comment>
<gene>
    <name evidence="9" type="primary">hppA</name>
    <name evidence="10" type="ORF">DFR49_4150</name>
</gene>
<evidence type="ECO:0000256" key="9">
    <source>
        <dbReference type="HAMAP-Rule" id="MF_01129"/>
    </source>
</evidence>
<keyword evidence="9" id="KW-0375">Hydrogen ion transport</keyword>
<keyword evidence="3 9" id="KW-0812">Transmembrane</keyword>
<feature type="transmembrane region" description="Helical" evidence="9">
    <location>
        <begin position="292"/>
        <end position="311"/>
    </location>
</feature>
<dbReference type="Pfam" id="PF03030">
    <property type="entry name" value="H_PPase"/>
    <property type="match status" value="1"/>
</dbReference>
<dbReference type="NCBIfam" id="TIGR01104">
    <property type="entry name" value="V_PPase"/>
    <property type="match status" value="1"/>
</dbReference>
<proteinExistence type="inferred from homology"/>
<accession>A0A397NMM1</accession>
<keyword evidence="9" id="KW-1003">Cell membrane</keyword>
<dbReference type="HAMAP" id="MF_01129">
    <property type="entry name" value="PPase_energized_pump"/>
    <property type="match status" value="1"/>
</dbReference>
<dbReference type="PANTHER" id="PTHR31998">
    <property type="entry name" value="K(+)-INSENSITIVE PYROPHOSPHATE-ENERGIZED PROTON PUMP"/>
    <property type="match status" value="1"/>
</dbReference>
<keyword evidence="11" id="KW-1185">Reference proteome</keyword>
<evidence type="ECO:0000256" key="1">
    <source>
        <dbReference type="ARBA" id="ARBA00004127"/>
    </source>
</evidence>
<feature type="transmembrane region" description="Helical" evidence="9">
    <location>
        <begin position="119"/>
        <end position="146"/>
    </location>
</feature>
<feature type="transmembrane region" description="Helical" evidence="9">
    <location>
        <begin position="260"/>
        <end position="280"/>
    </location>
</feature>
<name>A0A397NMM1_9SPHN</name>
<dbReference type="RefSeq" id="WP_119037506.1">
    <property type="nucleotide sequence ID" value="NZ_QXDC01000005.1"/>
</dbReference>
<dbReference type="EMBL" id="QXDC01000005">
    <property type="protein sequence ID" value="RIA36859.1"/>
    <property type="molecule type" value="Genomic_DNA"/>
</dbReference>
<dbReference type="PIRSF" id="PIRSF001265">
    <property type="entry name" value="H+-PPase"/>
    <property type="match status" value="1"/>
</dbReference>
<feature type="transmembrane region" description="Helical" evidence="9">
    <location>
        <begin position="355"/>
        <end position="378"/>
    </location>
</feature>
<feature type="site" description="Determinant of potassium independence" evidence="9">
    <location>
        <position position="488"/>
    </location>
</feature>
<comment type="similarity">
    <text evidence="9">Belongs to the H(+)-translocating pyrophosphatase (TC 3.A.10) family. K(+)-insensitive subfamily.</text>
</comment>
<feature type="transmembrane region" description="Helical" evidence="9">
    <location>
        <begin position="429"/>
        <end position="450"/>
    </location>
</feature>
<keyword evidence="4 9" id="KW-0460">Magnesium</keyword>
<sequence length="718" mass="72760">MTFVYAAIACGLLAVVYGFVTSSQVLRASAGSEKMQDIASAIQEGAKAYLGRQYTTIAIVGVVVAIIIAVTLGITSTIGFVIGAVLSGVAGYVGMNISVRANVRTAEAARTSLQGGLTLAFRSGAVTGMLVAGLGLLAIAGFFWYLTGPAGHAPNDRIIIEALTALAFGASLISIFARLGGGIFTKAADVGADLVGKVEAGIPEDDPRNPAVIADNVGDNVGDCAGMAADLFETYVVTLGVTMISIALLVRASGAELLGLMSLPLLVGGVCIITSIIGTYMVRLGGGSIMGALYKGFFTSAVLSAFAIYGITKWVLGDLGAVIGGEGFLDASSDALTGSVAAAATTGAGFTGMDLFWCMMIGLVVTGLIVWITEYYTGTNYRPVRSIAKASETGHGTNVIQGLAVSLESTALPTLVIVVAVIATYQLAGVIGIAFAATAMLALAGMVVALDAYGPVTDNAGGIAEMAGLPDDVRERTDALDAVGNTTKAVTKGYAIGSAALAALVLFGAYTSDLGAYFPAIAVDFSLSNPYVIVGLLLGAMLPFIFGAFGMTAVGRAAGAVVEEVRGQFRDNPGIMQGTSRPNYGRTVDLVTKAAIREMIVPSLLPVLSPIVVYFVINLVAGQGPAFAAVGAMLLGVIVSGLFVAISMTSGGGAWDNAKKYIEDGHHGGKGSEAHKAAVTGDTVGDPYKDTAGPAVNPMIKITNIVALLLLAALAAGA</sequence>
<comment type="subcellular location">
    <subcellularLocation>
        <location evidence="9">Cell membrane</location>
        <topology evidence="9">Multi-pass membrane protein</topology>
    </subcellularLocation>
    <subcellularLocation>
        <location evidence="1">Endomembrane system</location>
        <topology evidence="1">Multi-pass membrane protein</topology>
    </subcellularLocation>
</comment>
<keyword evidence="7 9" id="KW-0406">Ion transport</keyword>
<evidence type="ECO:0000256" key="6">
    <source>
        <dbReference type="ARBA" id="ARBA00022989"/>
    </source>
</evidence>
<dbReference type="GO" id="GO:0005886">
    <property type="term" value="C:plasma membrane"/>
    <property type="evidence" value="ECO:0007669"/>
    <property type="project" value="UniProtKB-SubCell"/>
</dbReference>
<comment type="cofactor">
    <cofactor evidence="9">
        <name>Mg(2+)</name>
        <dbReference type="ChEBI" id="CHEBI:18420"/>
    </cofactor>
</comment>
<evidence type="ECO:0000256" key="2">
    <source>
        <dbReference type="ARBA" id="ARBA00022448"/>
    </source>
</evidence>
<dbReference type="GO" id="GO:0009678">
    <property type="term" value="F:diphosphate hydrolysis-driven proton transmembrane transporter activity"/>
    <property type="evidence" value="ECO:0007669"/>
    <property type="project" value="UniProtKB-UniRule"/>
</dbReference>
<dbReference type="EC" id="7.1.3.1" evidence="9"/>
<feature type="transmembrane region" description="Helical" evidence="9">
    <location>
        <begin position="235"/>
        <end position="254"/>
    </location>
</feature>
<protein>
    <recommendedName>
        <fullName evidence="9">K(+)-insensitive pyrophosphate-energized proton pump</fullName>
        <ecNumber evidence="9">7.1.3.1</ecNumber>
    </recommendedName>
    <alternativeName>
        <fullName evidence="9">Membrane-bound proton-translocating pyrophosphatase</fullName>
    </alternativeName>
    <alternativeName>
        <fullName evidence="9">Pyrophosphate-energized inorganic pyrophosphatase</fullName>
        <shortName evidence="9">H(+)-PPase</shortName>
    </alternativeName>
</protein>
<keyword evidence="6 9" id="KW-1133">Transmembrane helix</keyword>
<feature type="transmembrane region" description="Helical" evidence="9">
    <location>
        <begin position="158"/>
        <end position="177"/>
    </location>
</feature>
<evidence type="ECO:0000313" key="10">
    <source>
        <dbReference type="EMBL" id="RIA36859.1"/>
    </source>
</evidence>
<evidence type="ECO:0000313" key="11">
    <source>
        <dbReference type="Proteomes" id="UP000266568"/>
    </source>
</evidence>
<comment type="subunit">
    <text evidence="9">Homodimer.</text>
</comment>
<feature type="transmembrane region" description="Helical" evidence="9">
    <location>
        <begin position="6"/>
        <end position="26"/>
    </location>
</feature>
<comment type="caution">
    <text evidence="9">Lacks conserved residue(s) required for the propagation of feature annotation.</text>
</comment>
<evidence type="ECO:0000256" key="7">
    <source>
        <dbReference type="ARBA" id="ARBA00023065"/>
    </source>
</evidence>
<reference evidence="10 11" key="1">
    <citation type="submission" date="2018-08" db="EMBL/GenBank/DDBJ databases">
        <title>Genomic Encyclopedia of Type Strains, Phase IV (KMG-IV): sequencing the most valuable type-strain genomes for metagenomic binning, comparative biology and taxonomic classification.</title>
        <authorList>
            <person name="Goeker M."/>
        </authorList>
    </citation>
    <scope>NUCLEOTIDE SEQUENCE [LARGE SCALE GENOMIC DNA]</scope>
    <source>
        <strain evidence="10 11">DSM 25527</strain>
    </source>
</reference>
<dbReference type="NCBIfam" id="NF001960">
    <property type="entry name" value="PRK00733.3-5"/>
    <property type="match status" value="1"/>
</dbReference>
<keyword evidence="5 9" id="KW-1278">Translocase</keyword>
<feature type="transmembrane region" description="Helical" evidence="9">
    <location>
        <begin position="626"/>
        <end position="646"/>
    </location>
</feature>
<evidence type="ECO:0000256" key="5">
    <source>
        <dbReference type="ARBA" id="ARBA00022967"/>
    </source>
</evidence>
<feature type="transmembrane region" description="Helical" evidence="9">
    <location>
        <begin position="80"/>
        <end position="99"/>
    </location>
</feature>
<dbReference type="NCBIfam" id="NF001951">
    <property type="entry name" value="PRK00733.1-2"/>
    <property type="match status" value="1"/>
</dbReference>
<evidence type="ECO:0000256" key="8">
    <source>
        <dbReference type="ARBA" id="ARBA00023136"/>
    </source>
</evidence>
<dbReference type="OrthoDB" id="9808652at2"/>
<dbReference type="GO" id="GO:0012505">
    <property type="term" value="C:endomembrane system"/>
    <property type="evidence" value="ECO:0007669"/>
    <property type="project" value="UniProtKB-SubCell"/>
</dbReference>
<dbReference type="InterPro" id="IPR004131">
    <property type="entry name" value="PPase-energised_H-pump"/>
</dbReference>
<evidence type="ECO:0000256" key="3">
    <source>
        <dbReference type="ARBA" id="ARBA00022692"/>
    </source>
</evidence>
<comment type="caution">
    <text evidence="10">The sequence shown here is derived from an EMBL/GenBank/DDBJ whole genome shotgun (WGS) entry which is preliminary data.</text>
</comment>